<keyword evidence="1" id="KW-0175">Coiled coil</keyword>
<accession>A0AAN9VIU0</accession>
<dbReference type="AlphaFoldDB" id="A0AAN9VIU0"/>
<feature type="compositionally biased region" description="Polar residues" evidence="2">
    <location>
        <begin position="61"/>
        <end position="72"/>
    </location>
</feature>
<proteinExistence type="predicted"/>
<keyword evidence="4" id="KW-1185">Reference proteome</keyword>
<sequence>MEGMPSGTGLSILGSGQLQLDTGTQSELEEEAAADQQRRDKELQKLLTNAFDDLYDDNDDQSTLSSIPVSEHNSNDGDNEDNQADNIAERYHAALFSNTDQGPQYILESGEEARRYHYPSEVVASNATGDMESYMNRINLVDTMSHQHETQGAGGDSTSVSALHYQHCFRTSPGGRGSTDVPTHDDNERYRQTGLGSMEQLQVLYEVRVREVARLTQQLELQAQEAAREKDDLHRQVAFREAEKERAKMLYQQAQELLVESKGKIADLEKHVSSLEATVKSLEKTKADLSEKLEASKESVEDLHQKITLLERGSLNNTDKHLDAFLRNVQKMHSQQIKKLEDELALAVSKLSAKESELEQQKQDAIKRQQQLEARLAEKGDTVNQMARSLEEAQRQCQNLMTQGAAQEVAHLRLKLGATESECKALTERMQISQREMDALRVELKQYESVLKEELLQEAPDGTSDPLLAMGLSGNSDGQLRNELQRALLGQKIKRNEIASLTKQLESFSQELAGLKDKEKHYNTRIEQLETKCVSQQEEIQRHQQSLTETRLLLNEKENLILQLRGKLNTMQENSFAQAEAELAEKTQALLEAKEQCQKLKEELVSLKKREENPLRDYSGEYLRFHEQKLAQALEERNRVHKGELETVRAELEQARKEGDGVKELYINVCHSKDELVTALQKEQNQVKELQAQIMHLQAEQQATGHILQASSSRVHTDLQALKGQLLSEKMKVEELQSQNKLLLEKLEKGKDNLEAAQKAVTEIAGLQAELVAQKCQLKDLEEHYEGKLKQISLEKEQALQEAENRSKNFYTAKVTEEIEKAKTDALIDLKKNWQENNGDDTLVAKLKQLEEDHMVLEQQLEAAVQRHAQDTATLSHHLEKAKSREAVLCQELAVKDEELNKLKQTSESDEISGSSSIEKVKKEMMGAFAAKLQSVQTQHQLQLEETCERVKDETVRFCVQQIRQTEEKYLASIKKCKEAYATEMEKLRSALADTETKLATTTETLRETKTILEKERSVKGNDKELKTKVLALENQLKNVALKAEKTEKTLESTKAKYHAAKKAVYKYKKFIEAQQKHMEKEWERINVGYQQTLNEVQQKLTKLVCCKDDDTCNNTL</sequence>
<reference evidence="3 4" key="1">
    <citation type="submission" date="2024-03" db="EMBL/GenBank/DDBJ databases">
        <title>The genome assembly and annotation of the cricket Gryllus longicercus Weissman &amp; Gray.</title>
        <authorList>
            <person name="Szrajer S."/>
            <person name="Gray D."/>
            <person name="Ylla G."/>
        </authorList>
    </citation>
    <scope>NUCLEOTIDE SEQUENCE [LARGE SCALE GENOMIC DNA]</scope>
    <source>
        <strain evidence="3">DAG 2021-001</strain>
        <tissue evidence="3">Whole body minus gut</tissue>
    </source>
</reference>
<evidence type="ECO:0000313" key="4">
    <source>
        <dbReference type="Proteomes" id="UP001378592"/>
    </source>
</evidence>
<organism evidence="3 4">
    <name type="scientific">Gryllus longicercus</name>
    <dbReference type="NCBI Taxonomy" id="2509291"/>
    <lineage>
        <taxon>Eukaryota</taxon>
        <taxon>Metazoa</taxon>
        <taxon>Ecdysozoa</taxon>
        <taxon>Arthropoda</taxon>
        <taxon>Hexapoda</taxon>
        <taxon>Insecta</taxon>
        <taxon>Pterygota</taxon>
        <taxon>Neoptera</taxon>
        <taxon>Polyneoptera</taxon>
        <taxon>Orthoptera</taxon>
        <taxon>Ensifera</taxon>
        <taxon>Gryllidea</taxon>
        <taxon>Grylloidea</taxon>
        <taxon>Gryllidae</taxon>
        <taxon>Gryllinae</taxon>
        <taxon>Gryllus</taxon>
    </lineage>
</organism>
<gene>
    <name evidence="3" type="ORF">R5R35_005391</name>
</gene>
<feature type="coiled-coil region" evidence="1">
    <location>
        <begin position="209"/>
        <end position="306"/>
    </location>
</feature>
<feature type="compositionally biased region" description="Low complexity" evidence="2">
    <location>
        <begin position="7"/>
        <end position="20"/>
    </location>
</feature>
<dbReference type="EMBL" id="JAZDUA010000553">
    <property type="protein sequence ID" value="KAK7791187.1"/>
    <property type="molecule type" value="Genomic_DNA"/>
</dbReference>
<feature type="coiled-coil region" evidence="1">
    <location>
        <begin position="978"/>
        <end position="1005"/>
    </location>
</feature>
<feature type="coiled-coil region" evidence="1">
    <location>
        <begin position="1030"/>
        <end position="1064"/>
    </location>
</feature>
<feature type="coiled-coil region" evidence="1">
    <location>
        <begin position="337"/>
        <end position="457"/>
    </location>
</feature>
<dbReference type="PANTHER" id="PTHR10337">
    <property type="entry name" value="SHC TRANSFORMING PROTEIN"/>
    <property type="match status" value="1"/>
</dbReference>
<evidence type="ECO:0000313" key="3">
    <source>
        <dbReference type="EMBL" id="KAK7791187.1"/>
    </source>
</evidence>
<name>A0AAN9VIU0_9ORTH</name>
<dbReference type="PANTHER" id="PTHR10337:SF6">
    <property type="entry name" value="CENTROSOMAL PROTEIN OF 152 KDA"/>
    <property type="match status" value="1"/>
</dbReference>
<feature type="coiled-coil region" evidence="1">
    <location>
        <begin position="491"/>
        <end position="809"/>
    </location>
</feature>
<feature type="coiled-coil region" evidence="1">
    <location>
        <begin position="840"/>
        <end position="867"/>
    </location>
</feature>
<dbReference type="Proteomes" id="UP001378592">
    <property type="component" value="Unassembled WGS sequence"/>
</dbReference>
<dbReference type="GO" id="GO:0007099">
    <property type="term" value="P:centriole replication"/>
    <property type="evidence" value="ECO:0007669"/>
    <property type="project" value="TreeGrafter"/>
</dbReference>
<evidence type="ECO:0000256" key="1">
    <source>
        <dbReference type="SAM" id="Coils"/>
    </source>
</evidence>
<dbReference type="GO" id="GO:0005813">
    <property type="term" value="C:centrosome"/>
    <property type="evidence" value="ECO:0007669"/>
    <property type="project" value="TreeGrafter"/>
</dbReference>
<protein>
    <submittedName>
        <fullName evidence="3">Uncharacterized protein</fullName>
    </submittedName>
</protein>
<feature type="region of interest" description="Disordered" evidence="2">
    <location>
        <begin position="51"/>
        <end position="83"/>
    </location>
</feature>
<feature type="region of interest" description="Disordered" evidence="2">
    <location>
        <begin position="1"/>
        <end position="39"/>
    </location>
</feature>
<evidence type="ECO:0000256" key="2">
    <source>
        <dbReference type="SAM" id="MobiDB-lite"/>
    </source>
</evidence>
<comment type="caution">
    <text evidence="3">The sequence shown here is derived from an EMBL/GenBank/DDBJ whole genome shotgun (WGS) entry which is preliminary data.</text>
</comment>
<dbReference type="InterPro" id="IPR051235">
    <property type="entry name" value="CEP152/SHC-Transforming"/>
</dbReference>